<protein>
    <submittedName>
        <fullName evidence="2">Mig-14</fullName>
    </submittedName>
</protein>
<keyword evidence="3" id="KW-1185">Reference proteome</keyword>
<dbReference type="AlphaFoldDB" id="A0A517RGV4"/>
<dbReference type="InterPro" id="IPR016181">
    <property type="entry name" value="Acyl_CoA_acyltransferase"/>
</dbReference>
<evidence type="ECO:0000313" key="3">
    <source>
        <dbReference type="Proteomes" id="UP000317171"/>
    </source>
</evidence>
<name>A0A517RGV4_9PLAN</name>
<evidence type="ECO:0000313" key="2">
    <source>
        <dbReference type="EMBL" id="QDT43106.1"/>
    </source>
</evidence>
<gene>
    <name evidence="2" type="ORF">Pan241w_32030</name>
</gene>
<reference evidence="2 3" key="1">
    <citation type="submission" date="2019-02" db="EMBL/GenBank/DDBJ databases">
        <title>Deep-cultivation of Planctomycetes and their phenomic and genomic characterization uncovers novel biology.</title>
        <authorList>
            <person name="Wiegand S."/>
            <person name="Jogler M."/>
            <person name="Boedeker C."/>
            <person name="Pinto D."/>
            <person name="Vollmers J."/>
            <person name="Rivas-Marin E."/>
            <person name="Kohn T."/>
            <person name="Peeters S.H."/>
            <person name="Heuer A."/>
            <person name="Rast P."/>
            <person name="Oberbeckmann S."/>
            <person name="Bunk B."/>
            <person name="Jeske O."/>
            <person name="Meyerdierks A."/>
            <person name="Storesund J.E."/>
            <person name="Kallscheuer N."/>
            <person name="Luecker S."/>
            <person name="Lage O.M."/>
            <person name="Pohl T."/>
            <person name="Merkel B.J."/>
            <person name="Hornburger P."/>
            <person name="Mueller R.-W."/>
            <person name="Bruemmer F."/>
            <person name="Labrenz M."/>
            <person name="Spormann A.M."/>
            <person name="Op den Camp H."/>
            <person name="Overmann J."/>
            <person name="Amann R."/>
            <person name="Jetten M.S.M."/>
            <person name="Mascher T."/>
            <person name="Medema M.H."/>
            <person name="Devos D.P."/>
            <person name="Kaster A.-K."/>
            <person name="Ovreas L."/>
            <person name="Rohde M."/>
            <person name="Galperin M.Y."/>
            <person name="Jogler C."/>
        </authorList>
    </citation>
    <scope>NUCLEOTIDE SEQUENCE [LARGE SCALE GENOMIC DNA]</scope>
    <source>
        <strain evidence="2 3">Pan241w</strain>
    </source>
</reference>
<dbReference type="Pfam" id="PF13480">
    <property type="entry name" value="Acetyltransf_6"/>
    <property type="match status" value="1"/>
</dbReference>
<feature type="domain" description="BioF2-like acetyltransferase" evidence="1">
    <location>
        <begin position="213"/>
        <end position="358"/>
    </location>
</feature>
<dbReference type="Gene3D" id="3.40.630.30">
    <property type="match status" value="1"/>
</dbReference>
<dbReference type="InterPro" id="IPR038740">
    <property type="entry name" value="BioF2-like_GNAT_dom"/>
</dbReference>
<accession>A0A517RGV4</accession>
<proteinExistence type="predicted"/>
<organism evidence="2 3">
    <name type="scientific">Gimesia alba</name>
    <dbReference type="NCBI Taxonomy" id="2527973"/>
    <lineage>
        <taxon>Bacteria</taxon>
        <taxon>Pseudomonadati</taxon>
        <taxon>Planctomycetota</taxon>
        <taxon>Planctomycetia</taxon>
        <taxon>Planctomycetales</taxon>
        <taxon>Planctomycetaceae</taxon>
        <taxon>Gimesia</taxon>
    </lineage>
</organism>
<dbReference type="EMBL" id="CP036269">
    <property type="protein sequence ID" value="QDT43106.1"/>
    <property type="molecule type" value="Genomic_DNA"/>
</dbReference>
<dbReference type="OrthoDB" id="208468at2"/>
<dbReference type="KEGG" id="gaz:Pan241w_32030"/>
<sequence>MNTKSTIQQHENLDSWIAESPETAAGQNDLQIVFSALHSLALQPVSETYQSWLRLFEADPNADLHQHPDHVSRLISIYHEMYPQHPGYLMQCRKEEALVAIGILSPKYINTKTLKGIGPARTLPGYFLCGNRFLIQQEIGQDESILSHLLESALTFCQKKNAAFLLIEDLLVNTPLNHSIQDASNRFLTYSHTGFQSRSLIHFPDNSEDYWNQFRSKSRRKHRRLLRQNSEMRMVCITQPDQVVGFLEAAHQISLNSWQTQRLGLRIKNDEKELEELTFLALQGWLRSYLLMKDDQPIAFKVGSQHRGVYCDLEFGFDLNFASVSPGETLLLLILEDLIQHDTPQIYDFGEGDAEYKQRYSSQLTQSCAMLLLPSTIRNKLRLHYLKTSRFIDDLVRKCLKASGVYTALRQIVRYGKLGSR</sequence>
<dbReference type="Proteomes" id="UP000317171">
    <property type="component" value="Chromosome"/>
</dbReference>
<dbReference type="RefSeq" id="WP_145217442.1">
    <property type="nucleotide sequence ID" value="NZ_CP036269.1"/>
</dbReference>
<evidence type="ECO:0000259" key="1">
    <source>
        <dbReference type="Pfam" id="PF13480"/>
    </source>
</evidence>
<dbReference type="SUPFAM" id="SSF55729">
    <property type="entry name" value="Acyl-CoA N-acyltransferases (Nat)"/>
    <property type="match status" value="1"/>
</dbReference>